<dbReference type="OrthoDB" id="5241972at2"/>
<evidence type="ECO:0000256" key="5">
    <source>
        <dbReference type="ARBA" id="ARBA00023211"/>
    </source>
</evidence>
<evidence type="ECO:0000256" key="4">
    <source>
        <dbReference type="ARBA" id="ARBA00023136"/>
    </source>
</evidence>
<dbReference type="Gene3D" id="3.60.21.10">
    <property type="match status" value="1"/>
</dbReference>
<keyword evidence="8" id="KW-1185">Reference proteome</keyword>
<gene>
    <name evidence="7" type="ORF">C7Y72_02725</name>
</gene>
<organism evidence="7 8">
    <name type="scientific">Paraconexibacter algicola</name>
    <dbReference type="NCBI Taxonomy" id="2133960"/>
    <lineage>
        <taxon>Bacteria</taxon>
        <taxon>Bacillati</taxon>
        <taxon>Actinomycetota</taxon>
        <taxon>Thermoleophilia</taxon>
        <taxon>Solirubrobacterales</taxon>
        <taxon>Paraconexibacteraceae</taxon>
        <taxon>Paraconexibacter</taxon>
    </lineage>
</organism>
<dbReference type="PANTHER" id="PTHR34990:SF2">
    <property type="entry name" value="BLL8164 PROTEIN"/>
    <property type="match status" value="1"/>
</dbReference>
<dbReference type="PANTHER" id="PTHR34990">
    <property type="entry name" value="UDP-2,3-DIACYLGLUCOSAMINE HYDROLASE-RELATED"/>
    <property type="match status" value="1"/>
</dbReference>
<dbReference type="AlphaFoldDB" id="A0A2T4UHC3"/>
<keyword evidence="3" id="KW-0479">Metal-binding</keyword>
<reference evidence="7 8" key="1">
    <citation type="submission" date="2018-03" db="EMBL/GenBank/DDBJ databases">
        <title>Aquarubrobacter algicola gen. nov., sp. nov., a novel actinobacterium isolated from shallow eutrophic lake during the end of cyanobacterial harmful algal blooms.</title>
        <authorList>
            <person name="Chun S.J."/>
        </authorList>
    </citation>
    <scope>NUCLEOTIDE SEQUENCE [LARGE SCALE GENOMIC DNA]</scope>
    <source>
        <strain evidence="7 8">Seoho-28</strain>
    </source>
</reference>
<dbReference type="GO" id="GO:0046872">
    <property type="term" value="F:metal ion binding"/>
    <property type="evidence" value="ECO:0007669"/>
    <property type="project" value="UniProtKB-KW"/>
</dbReference>
<protein>
    <recommendedName>
        <fullName evidence="6">Calcineurin-like phosphoesterase domain-containing protein</fullName>
    </recommendedName>
</protein>
<dbReference type="GO" id="GO:0008758">
    <property type="term" value="F:UDP-2,3-diacylglucosamine hydrolase activity"/>
    <property type="evidence" value="ECO:0007669"/>
    <property type="project" value="TreeGrafter"/>
</dbReference>
<keyword evidence="1" id="KW-1003">Cell membrane</keyword>
<dbReference type="Proteomes" id="UP000240739">
    <property type="component" value="Unassembled WGS sequence"/>
</dbReference>
<dbReference type="GO" id="GO:0016020">
    <property type="term" value="C:membrane"/>
    <property type="evidence" value="ECO:0007669"/>
    <property type="project" value="GOC"/>
</dbReference>
<evidence type="ECO:0000256" key="1">
    <source>
        <dbReference type="ARBA" id="ARBA00022475"/>
    </source>
</evidence>
<sequence length="345" mass="37534">MRTLVISDLHLGSRVERDVLRAPVPRARLLAALADVDRLVLLGDVVELTEARPRDALAIAESVLRDIGDALGPGREIVLLAGNHDRLLVRPWLRTPGRVLRPDSRVPPDASPLLARVVGWLAGGGATVTVRYPGVWLDDRIWATHGHYLDRHLLPESAFGIARGLLGRLPRDGATPMDYEQRSSVTTIEGPLGRLLPRWLSDRLADLGALARRATMSGTQAAAAAGGDSAWRARLRSRLLGLQMLRASIPAFARVVHRLGVDADDVVFGHVHRAGPRPGDDPTQWVGPTGLPRIWNTGSWVDERLLLHRADPSHVYWPGGAILVEDGRITPLALLDDLPASALRS</sequence>
<keyword evidence="2" id="KW-0997">Cell inner membrane</keyword>
<keyword evidence="5" id="KW-0464">Manganese</keyword>
<dbReference type="SUPFAM" id="SSF56300">
    <property type="entry name" value="Metallo-dependent phosphatases"/>
    <property type="match status" value="1"/>
</dbReference>
<evidence type="ECO:0000256" key="2">
    <source>
        <dbReference type="ARBA" id="ARBA00022519"/>
    </source>
</evidence>
<dbReference type="InterPro" id="IPR004843">
    <property type="entry name" value="Calcineurin-like_PHP"/>
</dbReference>
<accession>A0A2T4UHC3</accession>
<evidence type="ECO:0000256" key="3">
    <source>
        <dbReference type="ARBA" id="ARBA00022723"/>
    </source>
</evidence>
<name>A0A2T4UHC3_9ACTN</name>
<evidence type="ECO:0000313" key="7">
    <source>
        <dbReference type="EMBL" id="PTL58642.1"/>
    </source>
</evidence>
<dbReference type="InterPro" id="IPR043461">
    <property type="entry name" value="LpxH-like"/>
</dbReference>
<evidence type="ECO:0000313" key="8">
    <source>
        <dbReference type="Proteomes" id="UP000240739"/>
    </source>
</evidence>
<dbReference type="Pfam" id="PF00149">
    <property type="entry name" value="Metallophos"/>
    <property type="match status" value="1"/>
</dbReference>
<dbReference type="EMBL" id="PYYB01000001">
    <property type="protein sequence ID" value="PTL58642.1"/>
    <property type="molecule type" value="Genomic_DNA"/>
</dbReference>
<evidence type="ECO:0000259" key="6">
    <source>
        <dbReference type="Pfam" id="PF00149"/>
    </source>
</evidence>
<dbReference type="GO" id="GO:0009245">
    <property type="term" value="P:lipid A biosynthetic process"/>
    <property type="evidence" value="ECO:0007669"/>
    <property type="project" value="TreeGrafter"/>
</dbReference>
<keyword evidence="4" id="KW-0472">Membrane</keyword>
<dbReference type="RefSeq" id="WP_107567079.1">
    <property type="nucleotide sequence ID" value="NZ_PYYB01000001.1"/>
</dbReference>
<feature type="domain" description="Calcineurin-like phosphoesterase" evidence="6">
    <location>
        <begin position="1"/>
        <end position="273"/>
    </location>
</feature>
<comment type="caution">
    <text evidence="7">The sequence shown here is derived from an EMBL/GenBank/DDBJ whole genome shotgun (WGS) entry which is preliminary data.</text>
</comment>
<proteinExistence type="predicted"/>
<dbReference type="InterPro" id="IPR029052">
    <property type="entry name" value="Metallo-depent_PP-like"/>
</dbReference>